<evidence type="ECO:0000313" key="3">
    <source>
        <dbReference type="Proteomes" id="UP000799437"/>
    </source>
</evidence>
<keyword evidence="3" id="KW-1185">Reference proteome</keyword>
<proteinExistence type="predicted"/>
<dbReference type="SUPFAM" id="SSF81301">
    <property type="entry name" value="Nucleotidyltransferase"/>
    <property type="match status" value="1"/>
</dbReference>
<evidence type="ECO:0000256" key="1">
    <source>
        <dbReference type="SAM" id="MobiDB-lite"/>
    </source>
</evidence>
<dbReference type="OrthoDB" id="10066232at2759"/>
<gene>
    <name evidence="2" type="ORF">EJ05DRAFT_511313</name>
</gene>
<accession>A0A6A6W661</accession>
<dbReference type="Gene3D" id="3.30.460.40">
    <property type="match status" value="1"/>
</dbReference>
<dbReference type="InterPro" id="IPR043519">
    <property type="entry name" value="NT_sf"/>
</dbReference>
<dbReference type="EMBL" id="ML996573">
    <property type="protein sequence ID" value="KAF2757514.1"/>
    <property type="molecule type" value="Genomic_DNA"/>
</dbReference>
<name>A0A6A6W661_9PEZI</name>
<protein>
    <submittedName>
        <fullName evidence="2">Uncharacterized protein</fullName>
    </submittedName>
</protein>
<evidence type="ECO:0000313" key="2">
    <source>
        <dbReference type="EMBL" id="KAF2757514.1"/>
    </source>
</evidence>
<sequence>MAEVYDTTRFGQLYYASRQPRSNHLFLAAYHLAEICQNAGIQYAFLGGWTVQLRGGSRETQDVDISVKTTMELFKKTLLKMPRICFPQIHGQTAVNLFVHTGKSYDQGYDDLPDLAVQVDVIISGNLNSPTDINSSTSETIILPNGFNARVINIFFLLRGKFNAFVTRGHTSTNDYEDLVFLITRYPMVIPQYSSYIDKEYRLKFLEKFTASNAGNEGLLRLMKQRLGLVEGNNKGTNEGKEKAEEEEVEEEEKKKEEENLNWIWDATHGQYRRLIEGKWQWAPVQQKSSQPEAYSTDWAWDDTHGLFKRFVGGEWQWAPVQQQSSQPEASSIGWAWDDTHGLFKRFVGGEWQWASSLH</sequence>
<dbReference type="Proteomes" id="UP000799437">
    <property type="component" value="Unassembled WGS sequence"/>
</dbReference>
<feature type="region of interest" description="Disordered" evidence="1">
    <location>
        <begin position="231"/>
        <end position="255"/>
    </location>
</feature>
<organism evidence="2 3">
    <name type="scientific">Pseudovirgaria hyperparasitica</name>
    <dbReference type="NCBI Taxonomy" id="470096"/>
    <lineage>
        <taxon>Eukaryota</taxon>
        <taxon>Fungi</taxon>
        <taxon>Dikarya</taxon>
        <taxon>Ascomycota</taxon>
        <taxon>Pezizomycotina</taxon>
        <taxon>Dothideomycetes</taxon>
        <taxon>Dothideomycetes incertae sedis</taxon>
        <taxon>Acrospermales</taxon>
        <taxon>Acrospermaceae</taxon>
        <taxon>Pseudovirgaria</taxon>
    </lineage>
</organism>
<reference evidence="2" key="1">
    <citation type="journal article" date="2020" name="Stud. Mycol.">
        <title>101 Dothideomycetes genomes: a test case for predicting lifestyles and emergence of pathogens.</title>
        <authorList>
            <person name="Haridas S."/>
            <person name="Albert R."/>
            <person name="Binder M."/>
            <person name="Bloem J."/>
            <person name="Labutti K."/>
            <person name="Salamov A."/>
            <person name="Andreopoulos B."/>
            <person name="Baker S."/>
            <person name="Barry K."/>
            <person name="Bills G."/>
            <person name="Bluhm B."/>
            <person name="Cannon C."/>
            <person name="Castanera R."/>
            <person name="Culley D."/>
            <person name="Daum C."/>
            <person name="Ezra D."/>
            <person name="Gonzalez J."/>
            <person name="Henrissat B."/>
            <person name="Kuo A."/>
            <person name="Liang C."/>
            <person name="Lipzen A."/>
            <person name="Lutzoni F."/>
            <person name="Magnuson J."/>
            <person name="Mondo S."/>
            <person name="Nolan M."/>
            <person name="Ohm R."/>
            <person name="Pangilinan J."/>
            <person name="Park H.-J."/>
            <person name="Ramirez L."/>
            <person name="Alfaro M."/>
            <person name="Sun H."/>
            <person name="Tritt A."/>
            <person name="Yoshinaga Y."/>
            <person name="Zwiers L.-H."/>
            <person name="Turgeon B."/>
            <person name="Goodwin S."/>
            <person name="Spatafora J."/>
            <person name="Crous P."/>
            <person name="Grigoriev I."/>
        </authorList>
    </citation>
    <scope>NUCLEOTIDE SEQUENCE</scope>
    <source>
        <strain evidence="2">CBS 121739</strain>
    </source>
</reference>
<dbReference type="RefSeq" id="XP_033599965.1">
    <property type="nucleotide sequence ID" value="XM_033748237.1"/>
</dbReference>
<dbReference type="GeneID" id="54489291"/>
<dbReference type="AlphaFoldDB" id="A0A6A6W661"/>